<keyword evidence="3" id="KW-0560">Oxidoreductase</keyword>
<evidence type="ECO:0000313" key="6">
    <source>
        <dbReference type="EMBL" id="EDP43364.1"/>
    </source>
</evidence>
<dbReference type="GeneID" id="5854885"/>
<dbReference type="STRING" id="425265.A8Q3E6"/>
<dbReference type="OrthoDB" id="9876299at2759"/>
<dbReference type="AlphaFoldDB" id="A8Q3E6"/>
<dbReference type="Pfam" id="PF00106">
    <property type="entry name" value="adh_short"/>
    <property type="match status" value="1"/>
</dbReference>
<dbReference type="SMART" id="SM00822">
    <property type="entry name" value="PKS_KR"/>
    <property type="match status" value="1"/>
</dbReference>
<comment type="similarity">
    <text evidence="1 4">Belongs to the short-chain dehydrogenases/reductases (SDR) family.</text>
</comment>
<keyword evidence="2" id="KW-0521">NADP</keyword>
<dbReference type="InterPro" id="IPR057326">
    <property type="entry name" value="KR_dom"/>
</dbReference>
<feature type="domain" description="Ketoreductase" evidence="5">
    <location>
        <begin position="5"/>
        <end position="188"/>
    </location>
</feature>
<evidence type="ECO:0000256" key="2">
    <source>
        <dbReference type="ARBA" id="ARBA00022857"/>
    </source>
</evidence>
<dbReference type="RefSeq" id="XP_001730578.1">
    <property type="nucleotide sequence ID" value="XM_001730526.1"/>
</dbReference>
<dbReference type="InterPro" id="IPR020904">
    <property type="entry name" value="Sc_DH/Rdtase_CS"/>
</dbReference>
<dbReference type="PRINTS" id="PR00080">
    <property type="entry name" value="SDRFAMILY"/>
</dbReference>
<dbReference type="PRINTS" id="PR00081">
    <property type="entry name" value="GDHRDH"/>
</dbReference>
<dbReference type="GO" id="GO:0050664">
    <property type="term" value="F:oxidoreductase activity, acting on NAD(P)H, oxygen as acceptor"/>
    <property type="evidence" value="ECO:0007669"/>
    <property type="project" value="TreeGrafter"/>
</dbReference>
<dbReference type="InterPro" id="IPR036291">
    <property type="entry name" value="NAD(P)-bd_dom_sf"/>
</dbReference>
<dbReference type="FunCoup" id="A8Q3E6">
    <property type="interactions" value="12"/>
</dbReference>
<dbReference type="InParanoid" id="A8Q3E6"/>
<dbReference type="InterPro" id="IPR002347">
    <property type="entry name" value="SDR_fam"/>
</dbReference>
<sequence length="265" mass="28303">MTDKKVVLVTGASRGIGLAAVRRLVYGTPSIPASRVVTLSRTLTEDLAALAREKPDDLVTVQGDVTSEKDNLSARDEALKRWGRLDALILNAGIVDHQMCADLTPERFLHVLNVNTVSLALTVRIALPELRKSHGSVVFVSSGSATSNYSSWAAYNASKAAMNAYARTLANEESDIACFSIRPGVVDTDMQVLIRSTDQMPSAQHAKFLGLHKEGKLVPADKPAQVLAALATKGTRSSPTLPDGTHPGALGAFMSWDDPVCQDLV</sequence>
<accession>A8Q3E6</accession>
<dbReference type="Proteomes" id="UP000008837">
    <property type="component" value="Unassembled WGS sequence"/>
</dbReference>
<gene>
    <name evidence="6" type="ORF">MGL_2374</name>
</gene>
<reference evidence="6 7" key="1">
    <citation type="journal article" date="2007" name="Proc. Natl. Acad. Sci. U.S.A.">
        <title>Dandruff-associated Malassezia genomes reveal convergent and divergent virulence traits shared with plant and human fungal pathogens.</title>
        <authorList>
            <person name="Xu J."/>
            <person name="Saunders C.W."/>
            <person name="Hu P."/>
            <person name="Grant R.A."/>
            <person name="Boekhout T."/>
            <person name="Kuramae E.E."/>
            <person name="Kronstad J.W."/>
            <person name="Deangelis Y.M."/>
            <person name="Reeder N.L."/>
            <person name="Johnstone K.R."/>
            <person name="Leland M."/>
            <person name="Fieno A.M."/>
            <person name="Begley W.M."/>
            <person name="Sun Y."/>
            <person name="Lacey M.P."/>
            <person name="Chaudhary T."/>
            <person name="Keough T."/>
            <person name="Chu L."/>
            <person name="Sears R."/>
            <person name="Yuan B."/>
            <person name="Dawson T.L.Jr."/>
        </authorList>
    </citation>
    <scope>NUCLEOTIDE SEQUENCE [LARGE SCALE GENOMIC DNA]</scope>
    <source>
        <strain evidence="7">ATCC MYA-4612 / CBS 7966</strain>
    </source>
</reference>
<evidence type="ECO:0000313" key="7">
    <source>
        <dbReference type="Proteomes" id="UP000008837"/>
    </source>
</evidence>
<dbReference type="Gene3D" id="3.40.50.720">
    <property type="entry name" value="NAD(P)-binding Rossmann-like Domain"/>
    <property type="match status" value="1"/>
</dbReference>
<dbReference type="OMA" id="PGDMATD"/>
<comment type="caution">
    <text evidence="6">The sequence shown here is derived from an EMBL/GenBank/DDBJ whole genome shotgun (WGS) entry which is preliminary data.</text>
</comment>
<protein>
    <recommendedName>
        <fullName evidence="5">Ketoreductase domain-containing protein</fullName>
    </recommendedName>
</protein>
<evidence type="ECO:0000259" key="5">
    <source>
        <dbReference type="SMART" id="SM00822"/>
    </source>
</evidence>
<dbReference type="PROSITE" id="PS00061">
    <property type="entry name" value="ADH_SHORT"/>
    <property type="match status" value="1"/>
</dbReference>
<evidence type="ECO:0000256" key="3">
    <source>
        <dbReference type="ARBA" id="ARBA00023002"/>
    </source>
</evidence>
<proteinExistence type="inferred from homology"/>
<organism evidence="6 7">
    <name type="scientific">Malassezia globosa (strain ATCC MYA-4612 / CBS 7966)</name>
    <name type="common">Dandruff-associated fungus</name>
    <dbReference type="NCBI Taxonomy" id="425265"/>
    <lineage>
        <taxon>Eukaryota</taxon>
        <taxon>Fungi</taxon>
        <taxon>Dikarya</taxon>
        <taxon>Basidiomycota</taxon>
        <taxon>Ustilaginomycotina</taxon>
        <taxon>Malasseziomycetes</taxon>
        <taxon>Malasseziales</taxon>
        <taxon>Malasseziaceae</taxon>
        <taxon>Malassezia</taxon>
    </lineage>
</organism>
<dbReference type="KEGG" id="mgl:MGL_2374"/>
<dbReference type="EMBL" id="AAYY01000008">
    <property type="protein sequence ID" value="EDP43364.1"/>
    <property type="molecule type" value="Genomic_DNA"/>
</dbReference>
<evidence type="ECO:0000256" key="1">
    <source>
        <dbReference type="ARBA" id="ARBA00006484"/>
    </source>
</evidence>
<dbReference type="GO" id="GO:0016616">
    <property type="term" value="F:oxidoreductase activity, acting on the CH-OH group of donors, NAD or NADP as acceptor"/>
    <property type="evidence" value="ECO:0007669"/>
    <property type="project" value="UniProtKB-ARBA"/>
</dbReference>
<name>A8Q3E6_MALGO</name>
<dbReference type="PANTHER" id="PTHR43008:SF8">
    <property type="entry name" value="BENZIL REDUCTASE ((S)-BENZOIN FORMING) IRC24"/>
    <property type="match status" value="1"/>
</dbReference>
<dbReference type="PANTHER" id="PTHR43008">
    <property type="entry name" value="BENZIL REDUCTASE"/>
    <property type="match status" value="1"/>
</dbReference>
<keyword evidence="7" id="KW-1185">Reference proteome</keyword>
<dbReference type="SUPFAM" id="SSF51735">
    <property type="entry name" value="NAD(P)-binding Rossmann-fold domains"/>
    <property type="match status" value="1"/>
</dbReference>
<dbReference type="VEuPathDB" id="FungiDB:MGL_2374"/>
<evidence type="ECO:0000256" key="4">
    <source>
        <dbReference type="RuleBase" id="RU000363"/>
    </source>
</evidence>